<evidence type="ECO:0000313" key="2">
    <source>
        <dbReference type="WBParaSite" id="ACAC_0001419201-mRNA-1"/>
    </source>
</evidence>
<protein>
    <submittedName>
        <fullName evidence="2">DNA-directed RNA polymerase subunit alpha</fullName>
    </submittedName>
</protein>
<accession>A0A0K0DR03</accession>
<dbReference type="SUPFAM" id="SSF140990">
    <property type="entry name" value="FtsH protease domain-like"/>
    <property type="match status" value="1"/>
</dbReference>
<dbReference type="WBParaSite" id="ACAC_0001419201-mRNA-1">
    <property type="protein sequence ID" value="ACAC_0001419201-mRNA-1"/>
    <property type="gene ID" value="ACAC_0001419201"/>
</dbReference>
<sequence>LVGQAYCATEDLLRKNASKLELIARELLKREVLNYDDIKNLIGKPPYGDKQVVELVDTVLPKE</sequence>
<organism evidence="1 2">
    <name type="scientific">Angiostrongylus cantonensis</name>
    <name type="common">Rat lungworm</name>
    <dbReference type="NCBI Taxonomy" id="6313"/>
    <lineage>
        <taxon>Eukaryota</taxon>
        <taxon>Metazoa</taxon>
        <taxon>Ecdysozoa</taxon>
        <taxon>Nematoda</taxon>
        <taxon>Chromadorea</taxon>
        <taxon>Rhabditida</taxon>
        <taxon>Rhabditina</taxon>
        <taxon>Rhabditomorpha</taxon>
        <taxon>Strongyloidea</taxon>
        <taxon>Metastrongylidae</taxon>
        <taxon>Angiostrongylus</taxon>
    </lineage>
</organism>
<proteinExistence type="predicted"/>
<name>A0A0K0DR03_ANGCA</name>
<dbReference type="GO" id="GO:0005524">
    <property type="term" value="F:ATP binding"/>
    <property type="evidence" value="ECO:0007669"/>
    <property type="project" value="InterPro"/>
</dbReference>
<dbReference type="Gene3D" id="1.20.58.760">
    <property type="entry name" value="Peptidase M41"/>
    <property type="match status" value="1"/>
</dbReference>
<dbReference type="GO" id="GO:0006508">
    <property type="term" value="P:proteolysis"/>
    <property type="evidence" value="ECO:0007669"/>
    <property type="project" value="InterPro"/>
</dbReference>
<reference evidence="2" key="2">
    <citation type="submission" date="2017-02" db="UniProtKB">
        <authorList>
            <consortium name="WormBaseParasite"/>
        </authorList>
    </citation>
    <scope>IDENTIFICATION</scope>
</reference>
<evidence type="ECO:0000313" key="1">
    <source>
        <dbReference type="Proteomes" id="UP000035642"/>
    </source>
</evidence>
<dbReference type="STRING" id="6313.A0A0K0DR03"/>
<dbReference type="AlphaFoldDB" id="A0A0K0DR03"/>
<reference evidence="1" key="1">
    <citation type="submission" date="2012-09" db="EMBL/GenBank/DDBJ databases">
        <authorList>
            <person name="Martin A.A."/>
        </authorList>
    </citation>
    <scope>NUCLEOTIDE SEQUENCE</scope>
</reference>
<dbReference type="GO" id="GO:0004176">
    <property type="term" value="F:ATP-dependent peptidase activity"/>
    <property type="evidence" value="ECO:0007669"/>
    <property type="project" value="InterPro"/>
</dbReference>
<keyword evidence="1" id="KW-1185">Reference proteome</keyword>
<dbReference type="GO" id="GO:0004222">
    <property type="term" value="F:metalloendopeptidase activity"/>
    <property type="evidence" value="ECO:0007669"/>
    <property type="project" value="InterPro"/>
</dbReference>
<dbReference type="Proteomes" id="UP000035642">
    <property type="component" value="Unassembled WGS sequence"/>
</dbReference>
<dbReference type="InterPro" id="IPR037219">
    <property type="entry name" value="Peptidase_M41-like"/>
</dbReference>